<organism evidence="1 2">
    <name type="scientific">Populus alba x Populus x berolinensis</name>
    <dbReference type="NCBI Taxonomy" id="444605"/>
    <lineage>
        <taxon>Eukaryota</taxon>
        <taxon>Viridiplantae</taxon>
        <taxon>Streptophyta</taxon>
        <taxon>Embryophyta</taxon>
        <taxon>Tracheophyta</taxon>
        <taxon>Spermatophyta</taxon>
        <taxon>Magnoliopsida</taxon>
        <taxon>eudicotyledons</taxon>
        <taxon>Gunneridae</taxon>
        <taxon>Pentapetalae</taxon>
        <taxon>rosids</taxon>
        <taxon>fabids</taxon>
        <taxon>Malpighiales</taxon>
        <taxon>Salicaceae</taxon>
        <taxon>Saliceae</taxon>
        <taxon>Populus</taxon>
    </lineage>
</organism>
<keyword evidence="2" id="KW-1185">Reference proteome</keyword>
<comment type="caution">
    <text evidence="1">The sequence shown here is derived from an EMBL/GenBank/DDBJ whole genome shotgun (WGS) entry which is preliminary data.</text>
</comment>
<dbReference type="Proteomes" id="UP001164929">
    <property type="component" value="Chromosome 13"/>
</dbReference>
<sequence>MKVKCEINMRVQFVLIVYVFLCYTNES</sequence>
<name>A0AAD6Q119_9ROSI</name>
<accession>A0AAD6Q119</accession>
<protein>
    <submittedName>
        <fullName evidence="1">Uncharacterized protein</fullName>
    </submittedName>
</protein>
<gene>
    <name evidence="1" type="ORF">NC653_031171</name>
</gene>
<proteinExistence type="predicted"/>
<dbReference type="EMBL" id="JAQIZT010000013">
    <property type="protein sequence ID" value="KAJ6975234.1"/>
    <property type="molecule type" value="Genomic_DNA"/>
</dbReference>
<evidence type="ECO:0000313" key="1">
    <source>
        <dbReference type="EMBL" id="KAJ6975234.1"/>
    </source>
</evidence>
<dbReference type="AlphaFoldDB" id="A0AAD6Q119"/>
<evidence type="ECO:0000313" key="2">
    <source>
        <dbReference type="Proteomes" id="UP001164929"/>
    </source>
</evidence>
<reference evidence="1" key="1">
    <citation type="journal article" date="2023" name="Mol. Ecol. Resour.">
        <title>Chromosome-level genome assembly of a triploid poplar Populus alba 'Berolinensis'.</title>
        <authorList>
            <person name="Chen S."/>
            <person name="Yu Y."/>
            <person name="Wang X."/>
            <person name="Wang S."/>
            <person name="Zhang T."/>
            <person name="Zhou Y."/>
            <person name="He R."/>
            <person name="Meng N."/>
            <person name="Wang Y."/>
            <person name="Liu W."/>
            <person name="Liu Z."/>
            <person name="Liu J."/>
            <person name="Guo Q."/>
            <person name="Huang H."/>
            <person name="Sederoff R.R."/>
            <person name="Wang G."/>
            <person name="Qu G."/>
            <person name="Chen S."/>
        </authorList>
    </citation>
    <scope>NUCLEOTIDE SEQUENCE</scope>
    <source>
        <strain evidence="1">SC-2020</strain>
    </source>
</reference>